<name>A0A345YJG7_9SPHN</name>
<proteinExistence type="predicted"/>
<keyword evidence="2" id="KW-1185">Reference proteome</keyword>
<evidence type="ECO:0000313" key="1">
    <source>
        <dbReference type="EMBL" id="AXK44069.1"/>
    </source>
</evidence>
<dbReference type="EMBL" id="CP031358">
    <property type="protein sequence ID" value="AXK44069.1"/>
    <property type="molecule type" value="Genomic_DNA"/>
</dbReference>
<gene>
    <name evidence="1" type="ORF">DVR09_16585</name>
</gene>
<accession>A0A345YJG7</accession>
<keyword evidence="1" id="KW-0614">Plasmid</keyword>
<dbReference type="KEGG" id="err:DVR09_16585"/>
<dbReference type="RefSeq" id="WP_115418382.1">
    <property type="nucleotide sequence ID" value="NZ_CP031358.1"/>
</dbReference>
<sequence>MKISSIYVDRFGKALKARGVDLKRAALIELLSSTLGYHNSGEFSAAAKRGDLTPLQAQPLGSIALPDGQRLIIVTDQSASAPYGIDEAFIENVVEEERAELIGVTPYGHLAWLGDLAGQSIPDLGAAAGSPAAIDGSDMVSVSRDTLSQLVEAADKYAEDLSSGLDDGTYDDDPGLAEYEAAIKFGRQAVQSTAPTIIDDGDTKKLRLFTACVDHRHGTNAYAATSPAELQAQLAEFCREFWSEVEEMVEEDVDTLTDAEIVSTYFDAHSTEFYDTGETSIEITPEILAQLGITSQPVDVKPHTAAGECSGFETTPFMLLEWLTDEFGNTLPGVTHDDLNHQELSVLDRATLHSKYWGGRSNRVGFAVKHEGETYHAIEIKETWNWGDEEDIGKAEAELAIKKFEESLLDPVTSMGGTLLTSCKPQDNSITLLVLLPFHIAADAHSNDDYYAAVDYLINGRMETEGKRKQVFAEFRPQAWVNDYAVQVDPSGDTKIDVTFDLLLLGYTAAMNHLEDDAERDSLRYSDFAPTWVQEHTGPFEVDLDQHDIDELFTIIRPAKAEEPEEIDEMALEGDPDSIELPDHYEIHEECGEWSWFEMNGMKTEGEGHGFKTEYAAKLDAKCWEDEQNR</sequence>
<geneLocation type="plasmid" evidence="1 2">
    <name>unnamed</name>
</geneLocation>
<evidence type="ECO:0000313" key="2">
    <source>
        <dbReference type="Proteomes" id="UP000254508"/>
    </source>
</evidence>
<reference evidence="1 2" key="1">
    <citation type="submission" date="2018-07" db="EMBL/GenBank/DDBJ databases">
        <title>Genome sequence of Erythrobacter strain YH-07, an antagonistic bacterium isolated from Yellow Sea.</title>
        <authorList>
            <person name="Tang T."/>
            <person name="Liu Q."/>
            <person name="Sun X."/>
        </authorList>
    </citation>
    <scope>NUCLEOTIDE SEQUENCE [LARGE SCALE GENOMIC DNA]</scope>
    <source>
        <strain evidence="1 2">YH-07</strain>
        <plasmid evidence="1 2">unnamed</plasmid>
    </source>
</reference>
<organism evidence="1 2">
    <name type="scientific">Erythrobacter aureus</name>
    <dbReference type="NCBI Taxonomy" id="2182384"/>
    <lineage>
        <taxon>Bacteria</taxon>
        <taxon>Pseudomonadati</taxon>
        <taxon>Pseudomonadota</taxon>
        <taxon>Alphaproteobacteria</taxon>
        <taxon>Sphingomonadales</taxon>
        <taxon>Erythrobacteraceae</taxon>
        <taxon>Erythrobacter/Porphyrobacter group</taxon>
        <taxon>Erythrobacter</taxon>
    </lineage>
</organism>
<protein>
    <submittedName>
        <fullName evidence="1">Uncharacterized protein</fullName>
    </submittedName>
</protein>
<dbReference type="Proteomes" id="UP000254508">
    <property type="component" value="Plasmid unnamed"/>
</dbReference>
<dbReference type="OrthoDB" id="7274689at2"/>
<dbReference type="AlphaFoldDB" id="A0A345YJG7"/>